<protein>
    <submittedName>
        <fullName evidence="4">Fe2OG dioxygenase domain-containing protein</fullName>
    </submittedName>
</protein>
<evidence type="ECO:0000256" key="1">
    <source>
        <dbReference type="SAM" id="SignalP"/>
    </source>
</evidence>
<proteinExistence type="predicted"/>
<reference evidence="3" key="2">
    <citation type="submission" date="2024-04" db="EMBL/GenBank/DDBJ databases">
        <authorList>
            <person name="Chen Y."/>
            <person name="Shah S."/>
            <person name="Dougan E. K."/>
            <person name="Thang M."/>
            <person name="Chan C."/>
        </authorList>
    </citation>
    <scope>NUCLEOTIDE SEQUENCE [LARGE SCALE GENOMIC DNA]</scope>
</reference>
<comment type="caution">
    <text evidence="2">The sequence shown here is derived from an EMBL/GenBank/DDBJ whole genome shotgun (WGS) entry which is preliminary data.</text>
</comment>
<keyword evidence="5" id="KW-1185">Reference proteome</keyword>
<keyword evidence="4" id="KW-0223">Dioxygenase</keyword>
<dbReference type="EMBL" id="CAMXCT020006719">
    <property type="protein sequence ID" value="CAL1172275.1"/>
    <property type="molecule type" value="Genomic_DNA"/>
</dbReference>
<dbReference type="EMBL" id="CAMXCT010006719">
    <property type="protein sequence ID" value="CAI4018900.1"/>
    <property type="molecule type" value="Genomic_DNA"/>
</dbReference>
<keyword evidence="1" id="KW-0732">Signal</keyword>
<gene>
    <name evidence="2" type="ORF">C1SCF055_LOCUS43430</name>
</gene>
<accession>A0A9P1GQ14</accession>
<feature type="chain" id="PRO_5043273225" evidence="1">
    <location>
        <begin position="25"/>
        <end position="366"/>
    </location>
</feature>
<name>A0A9P1GQ14_9DINO</name>
<organism evidence="2">
    <name type="scientific">Cladocopium goreaui</name>
    <dbReference type="NCBI Taxonomy" id="2562237"/>
    <lineage>
        <taxon>Eukaryota</taxon>
        <taxon>Sar</taxon>
        <taxon>Alveolata</taxon>
        <taxon>Dinophyceae</taxon>
        <taxon>Suessiales</taxon>
        <taxon>Symbiodiniaceae</taxon>
        <taxon>Cladocopium</taxon>
    </lineage>
</organism>
<sequence>MLPAPGIACSWLWLVLFSPEFTKFTSWETRWTGGGVPYLPEPGTLPSWASPVIVVPHQVQRDLEQLEYLVARGVLNSELENYVAEFALPEFQLALKVVNQALEGTSDDSAVMEPNEHLAVFFGLYGRLLHLHPGKAMKTDIINPQINFEAVQTEFRKKRHRVVVIDDFFSEEGLQELRNFLLESTMWMDVKRGYVGAYLHTGFASPLVAQVEQEIRRNFADLLEGLVLQNAWAYMYDGNLPGIGAHADDSQLQINIYVTPSEANLWTSDATLPSGGLVLYGVGPPKEWGFEKYNSESKNSQIQEILQKSDWNLTIPYLQNRAILFDSTYFHKTDEMRFREGYTNRRINLTFLYGRRERLVPAPAVA</sequence>
<dbReference type="GO" id="GO:0051213">
    <property type="term" value="F:dioxygenase activity"/>
    <property type="evidence" value="ECO:0007669"/>
    <property type="project" value="UniProtKB-KW"/>
</dbReference>
<evidence type="ECO:0000313" key="4">
    <source>
        <dbReference type="EMBL" id="CAL4806212.1"/>
    </source>
</evidence>
<evidence type="ECO:0000313" key="5">
    <source>
        <dbReference type="Proteomes" id="UP001152797"/>
    </source>
</evidence>
<dbReference type="AlphaFoldDB" id="A0A9P1GQ14"/>
<dbReference type="EMBL" id="CAMXCT030006719">
    <property type="protein sequence ID" value="CAL4806212.1"/>
    <property type="molecule type" value="Genomic_DNA"/>
</dbReference>
<evidence type="ECO:0000313" key="3">
    <source>
        <dbReference type="EMBL" id="CAL1172275.1"/>
    </source>
</evidence>
<dbReference type="OrthoDB" id="413556at2759"/>
<feature type="signal peptide" evidence="1">
    <location>
        <begin position="1"/>
        <end position="24"/>
    </location>
</feature>
<reference evidence="2" key="1">
    <citation type="submission" date="2022-10" db="EMBL/GenBank/DDBJ databases">
        <authorList>
            <person name="Chen Y."/>
            <person name="Dougan E. K."/>
            <person name="Chan C."/>
            <person name="Rhodes N."/>
            <person name="Thang M."/>
        </authorList>
    </citation>
    <scope>NUCLEOTIDE SEQUENCE</scope>
</reference>
<keyword evidence="4" id="KW-0560">Oxidoreductase</keyword>
<dbReference type="Proteomes" id="UP001152797">
    <property type="component" value="Unassembled WGS sequence"/>
</dbReference>
<evidence type="ECO:0000313" key="2">
    <source>
        <dbReference type="EMBL" id="CAI4018900.1"/>
    </source>
</evidence>